<dbReference type="PANTHER" id="PTHR34820">
    <property type="entry name" value="INNER MEMBRANE PROTEIN YEBZ"/>
    <property type="match status" value="1"/>
</dbReference>
<dbReference type="Pfam" id="PF05425">
    <property type="entry name" value="CopD"/>
    <property type="match status" value="1"/>
</dbReference>
<name>A0ABV3N066_9GAMM</name>
<comment type="function">
    <text evidence="6">Involved in copper resistance.</text>
</comment>
<dbReference type="PANTHER" id="PTHR34820:SF4">
    <property type="entry name" value="INNER MEMBRANE PROTEIN YEBZ"/>
    <property type="match status" value="1"/>
</dbReference>
<evidence type="ECO:0000313" key="9">
    <source>
        <dbReference type="Proteomes" id="UP001554567"/>
    </source>
</evidence>
<feature type="transmembrane region" description="Helical" evidence="6">
    <location>
        <begin position="118"/>
        <end position="140"/>
    </location>
</feature>
<feature type="domain" description="Copper resistance protein D" evidence="7">
    <location>
        <begin position="187"/>
        <end position="285"/>
    </location>
</feature>
<evidence type="ECO:0000259" key="7">
    <source>
        <dbReference type="Pfam" id="PF05425"/>
    </source>
</evidence>
<accession>A0ABV3N066</accession>
<reference evidence="8 9" key="1">
    <citation type="submission" date="2024-07" db="EMBL/GenBank/DDBJ databases">
        <authorList>
            <person name="Dulla G.F.J."/>
            <person name="Delorm J.G."/>
        </authorList>
    </citation>
    <scope>NUCLEOTIDE SEQUENCE [LARGE SCALE GENOMIC DNA]</scope>
    <source>
        <strain evidence="8 9">JGD 233</strain>
    </source>
</reference>
<evidence type="ECO:0000256" key="2">
    <source>
        <dbReference type="ARBA" id="ARBA00022475"/>
    </source>
</evidence>
<evidence type="ECO:0000256" key="3">
    <source>
        <dbReference type="ARBA" id="ARBA00022692"/>
    </source>
</evidence>
<organism evidence="8 9">
    <name type="scientific">Erwinia papayae</name>
    <dbReference type="NCBI Taxonomy" id="206499"/>
    <lineage>
        <taxon>Bacteria</taxon>
        <taxon>Pseudomonadati</taxon>
        <taxon>Pseudomonadota</taxon>
        <taxon>Gammaproteobacteria</taxon>
        <taxon>Enterobacterales</taxon>
        <taxon>Erwiniaceae</taxon>
        <taxon>Erwinia</taxon>
    </lineage>
</organism>
<gene>
    <name evidence="8" type="primary">copD</name>
    <name evidence="8" type="ORF">ABW286_07965</name>
</gene>
<proteinExistence type="inferred from homology"/>
<keyword evidence="4 6" id="KW-1133">Transmembrane helix</keyword>
<keyword evidence="9" id="KW-1185">Reference proteome</keyword>
<dbReference type="NCBIfam" id="NF033808">
    <property type="entry name" value="copper_CopD"/>
    <property type="match status" value="1"/>
</dbReference>
<feature type="transmembrane region" description="Helical" evidence="6">
    <location>
        <begin position="12"/>
        <end position="32"/>
    </location>
</feature>
<evidence type="ECO:0000256" key="6">
    <source>
        <dbReference type="RuleBase" id="RU369037"/>
    </source>
</evidence>
<feature type="transmembrane region" description="Helical" evidence="6">
    <location>
        <begin position="94"/>
        <end position="111"/>
    </location>
</feature>
<dbReference type="InterPro" id="IPR008457">
    <property type="entry name" value="Cu-R_CopD_dom"/>
</dbReference>
<evidence type="ECO:0000256" key="5">
    <source>
        <dbReference type="ARBA" id="ARBA00023136"/>
    </source>
</evidence>
<keyword evidence="6" id="KW-0186">Copper</keyword>
<dbReference type="Proteomes" id="UP001554567">
    <property type="component" value="Unassembled WGS sequence"/>
</dbReference>
<keyword evidence="3 6" id="KW-0812">Transmembrane</keyword>
<keyword evidence="5 6" id="KW-0472">Membrane</keyword>
<comment type="subcellular location">
    <subcellularLocation>
        <location evidence="6">Cell inner membrane</location>
        <topology evidence="6">Multi-pass membrane protein</topology>
    </subcellularLocation>
    <subcellularLocation>
        <location evidence="1">Cell membrane</location>
        <topology evidence="1">Multi-pass membrane protein</topology>
    </subcellularLocation>
</comment>
<feature type="transmembrane region" description="Helical" evidence="6">
    <location>
        <begin position="265"/>
        <end position="289"/>
    </location>
</feature>
<dbReference type="InterPro" id="IPR032694">
    <property type="entry name" value="CopC/D"/>
</dbReference>
<keyword evidence="2 6" id="KW-1003">Cell membrane</keyword>
<dbReference type="EMBL" id="JBFKZN010000004">
    <property type="protein sequence ID" value="MEW5289116.1"/>
    <property type="molecule type" value="Genomic_DNA"/>
</dbReference>
<feature type="transmembrane region" description="Helical" evidence="6">
    <location>
        <begin position="152"/>
        <end position="173"/>
    </location>
</feature>
<feature type="transmembrane region" description="Helical" evidence="6">
    <location>
        <begin position="225"/>
        <end position="245"/>
    </location>
</feature>
<evidence type="ECO:0000256" key="4">
    <source>
        <dbReference type="ARBA" id="ARBA00022989"/>
    </source>
</evidence>
<keyword evidence="6" id="KW-0997">Cell inner membrane</keyword>
<feature type="transmembrane region" description="Helical" evidence="6">
    <location>
        <begin position="194"/>
        <end position="213"/>
    </location>
</feature>
<sequence>MSLSLFYILCRWLHFSALMSSGGCSLFSALLAPARFRASLDKKFHRLLVVSVSATLVTAIMLVVAQTALMAGSGSALWEAATWQAVMQTHAAQVWQWQLVTALLGLSGLALRGRGRQWLCLFCASGQLVGLAFTGHSAMADGLMGTLQRSNQVAHLLAAAFWAGGLLPVLLLMRDTRQLTTRYNAIKTLMCFSRYGHLAVALVVLTGVINSLLIPDWSASGFGLYTRLLLLKTLLVAVMCGVALFNRYWLVPRFRYAGERARRIFILTTLAEIFFAALVLLLVSVFATLEPA</sequence>
<dbReference type="RefSeq" id="WP_367167161.1">
    <property type="nucleotide sequence ID" value="NZ_JBFKZN010000004.1"/>
</dbReference>
<evidence type="ECO:0000313" key="8">
    <source>
        <dbReference type="EMBL" id="MEW5289116.1"/>
    </source>
</evidence>
<dbReference type="InterPro" id="IPR047689">
    <property type="entry name" value="CopD"/>
</dbReference>
<comment type="similarity">
    <text evidence="6">Belongs to the CopD family.</text>
</comment>
<protein>
    <recommendedName>
        <fullName evidence="6">Copper resistance protein D</fullName>
    </recommendedName>
</protein>
<comment type="caution">
    <text evidence="8">The sequence shown here is derived from an EMBL/GenBank/DDBJ whole genome shotgun (WGS) entry which is preliminary data.</text>
</comment>
<feature type="transmembrane region" description="Helical" evidence="6">
    <location>
        <begin position="44"/>
        <end position="69"/>
    </location>
</feature>
<evidence type="ECO:0000256" key="1">
    <source>
        <dbReference type="ARBA" id="ARBA00004651"/>
    </source>
</evidence>